<keyword evidence="2" id="KW-1185">Reference proteome</keyword>
<proteinExistence type="predicted"/>
<evidence type="ECO:0000313" key="2">
    <source>
        <dbReference type="Proteomes" id="UP001139199"/>
    </source>
</evidence>
<dbReference type="EMBL" id="JAJAPW010000009">
    <property type="protein sequence ID" value="MCB4800125.1"/>
    <property type="molecule type" value="Genomic_DNA"/>
</dbReference>
<sequence length="146" mass="16396">MKNLLTNLTLILSLILIISCSRDDSGNAENQTDPLIGNWEYSAQFENDTETTVNNCSPSTIEFTQTGNRTDLYYGTDSSGNCVVVDTVNMTWEKLSNGTYEFTQNGFTFSDVVTFENNNNTLTLEDSYTDGNGNVIVYRFVYTRIN</sequence>
<evidence type="ECO:0000313" key="1">
    <source>
        <dbReference type="EMBL" id="MCB4800125.1"/>
    </source>
</evidence>
<evidence type="ECO:0008006" key="3">
    <source>
        <dbReference type="Google" id="ProtNLM"/>
    </source>
</evidence>
<comment type="caution">
    <text evidence="1">The sequence shown here is derived from an EMBL/GenBank/DDBJ whole genome shotgun (WGS) entry which is preliminary data.</text>
</comment>
<dbReference type="AlphaFoldDB" id="A0A9X1I2A6"/>
<organism evidence="1 2">
    <name type="scientific">Neotamlana laminarinivorans</name>
    <dbReference type="NCBI Taxonomy" id="2883124"/>
    <lineage>
        <taxon>Bacteria</taxon>
        <taxon>Pseudomonadati</taxon>
        <taxon>Bacteroidota</taxon>
        <taxon>Flavobacteriia</taxon>
        <taxon>Flavobacteriales</taxon>
        <taxon>Flavobacteriaceae</taxon>
        <taxon>Neotamlana</taxon>
    </lineage>
</organism>
<name>A0A9X1I2A6_9FLAO</name>
<accession>A0A9X1I2A6</accession>
<dbReference type="PROSITE" id="PS51257">
    <property type="entry name" value="PROKAR_LIPOPROTEIN"/>
    <property type="match status" value="1"/>
</dbReference>
<dbReference type="Proteomes" id="UP001139199">
    <property type="component" value="Unassembled WGS sequence"/>
</dbReference>
<protein>
    <recommendedName>
        <fullName evidence="3">Lipocalin-like domain-containing protein</fullName>
    </recommendedName>
</protein>
<gene>
    <name evidence="1" type="ORF">LG649_14835</name>
</gene>
<dbReference type="RefSeq" id="WP_226544605.1">
    <property type="nucleotide sequence ID" value="NZ_JAJAPW010000009.1"/>
</dbReference>
<reference evidence="1" key="1">
    <citation type="submission" date="2021-10" db="EMBL/GenBank/DDBJ databases">
        <title>Tamlana sargassums sp. nov., and Tamlana laminarinivorans sp. nov., two new bacteria isolated from the brown alga.</title>
        <authorList>
            <person name="Li J."/>
        </authorList>
    </citation>
    <scope>NUCLEOTIDE SEQUENCE</scope>
    <source>
        <strain evidence="1">PT2-4</strain>
    </source>
</reference>